<evidence type="ECO:0008006" key="4">
    <source>
        <dbReference type="Google" id="ProtNLM"/>
    </source>
</evidence>
<dbReference type="InterPro" id="IPR046730">
    <property type="entry name" value="DUF6622"/>
</dbReference>
<feature type="transmembrane region" description="Helical" evidence="1">
    <location>
        <begin position="61"/>
        <end position="79"/>
    </location>
</feature>
<dbReference type="EMBL" id="VUYU01000003">
    <property type="protein sequence ID" value="NHZ33047.1"/>
    <property type="molecule type" value="Genomic_DNA"/>
</dbReference>
<sequence length="176" mass="18849">MLIQILTHTPFYVWAILALLVYRGVIAMRDREMAIRKLFIIPVIMLALSLQDIVAKFGATFLPLCAWAGATVALTLLVAKFSRAGASAGATPGSMRVHGSAMPLVMMMAIFFTKYATAVTLVMHPGASHNALFSTLVCALFGVFNGYFLGSLAGKLMIWQSVRASAKGSNYLTAAA</sequence>
<accession>A0ABX0LLC4</accession>
<feature type="transmembrane region" description="Helical" evidence="1">
    <location>
        <begin position="38"/>
        <end position="55"/>
    </location>
</feature>
<dbReference type="Pfam" id="PF20327">
    <property type="entry name" value="DUF6622"/>
    <property type="match status" value="1"/>
</dbReference>
<gene>
    <name evidence="2" type="ORF">F0185_05525</name>
</gene>
<protein>
    <recommendedName>
        <fullName evidence="4">Transmembrane protein</fullName>
    </recommendedName>
</protein>
<comment type="caution">
    <text evidence="2">The sequence shown here is derived from an EMBL/GenBank/DDBJ whole genome shotgun (WGS) entry which is preliminary data.</text>
</comment>
<keyword evidence="1" id="KW-0812">Transmembrane</keyword>
<evidence type="ECO:0000313" key="3">
    <source>
        <dbReference type="Proteomes" id="UP000785613"/>
    </source>
</evidence>
<keyword evidence="1" id="KW-0472">Membrane</keyword>
<feature type="transmembrane region" description="Helical" evidence="1">
    <location>
        <begin position="6"/>
        <end position="26"/>
    </location>
</feature>
<dbReference type="RefSeq" id="WP_167222378.1">
    <property type="nucleotide sequence ID" value="NZ_VUYU01000003.1"/>
</dbReference>
<proteinExistence type="predicted"/>
<keyword evidence="3" id="KW-1185">Reference proteome</keyword>
<reference evidence="2 3" key="1">
    <citation type="submission" date="2019-09" db="EMBL/GenBank/DDBJ databases">
        <title>Taxonomy of Antarctic Massilia spp.: description of Massilia rubra sp. nov., Massilia aquatica sp. nov., Massilia mucilaginosa sp. nov., Massilia frigida sp. nov. isolated from streams, lakes and regoliths.</title>
        <authorList>
            <person name="Holochova P."/>
            <person name="Sedlacek I."/>
            <person name="Kralova S."/>
            <person name="Maslanova I."/>
            <person name="Busse H.-J."/>
            <person name="Stankova E."/>
            <person name="Vrbovska V."/>
            <person name="Kovarovic V."/>
            <person name="Bartak M."/>
            <person name="Svec P."/>
            <person name="Pantucek R."/>
        </authorList>
    </citation>
    <scope>NUCLEOTIDE SEQUENCE [LARGE SCALE GENOMIC DNA]</scope>
    <source>
        <strain evidence="2 3">CCM 8692</strain>
    </source>
</reference>
<keyword evidence="1" id="KW-1133">Transmembrane helix</keyword>
<name>A0ABX0LLC4_9BURK</name>
<evidence type="ECO:0000256" key="1">
    <source>
        <dbReference type="SAM" id="Phobius"/>
    </source>
</evidence>
<feature type="transmembrane region" description="Helical" evidence="1">
    <location>
        <begin position="131"/>
        <end position="153"/>
    </location>
</feature>
<feature type="transmembrane region" description="Helical" evidence="1">
    <location>
        <begin position="100"/>
        <end position="125"/>
    </location>
</feature>
<dbReference type="Proteomes" id="UP000785613">
    <property type="component" value="Unassembled WGS sequence"/>
</dbReference>
<evidence type="ECO:0000313" key="2">
    <source>
        <dbReference type="EMBL" id="NHZ33047.1"/>
    </source>
</evidence>
<organism evidence="2 3">
    <name type="scientific">Massilia rubra</name>
    <dbReference type="NCBI Taxonomy" id="2607910"/>
    <lineage>
        <taxon>Bacteria</taxon>
        <taxon>Pseudomonadati</taxon>
        <taxon>Pseudomonadota</taxon>
        <taxon>Betaproteobacteria</taxon>
        <taxon>Burkholderiales</taxon>
        <taxon>Oxalobacteraceae</taxon>
        <taxon>Telluria group</taxon>
        <taxon>Massilia</taxon>
    </lineage>
</organism>